<keyword evidence="5 11" id="KW-0067">ATP-binding</keyword>
<comment type="catalytic activity">
    <reaction evidence="8 11">
        <text>tRNA(Val) + L-valine + ATP = L-valyl-tRNA(Val) + AMP + diphosphate</text>
        <dbReference type="Rhea" id="RHEA:10704"/>
        <dbReference type="Rhea" id="RHEA-COMP:9672"/>
        <dbReference type="Rhea" id="RHEA-COMP:9708"/>
        <dbReference type="ChEBI" id="CHEBI:30616"/>
        <dbReference type="ChEBI" id="CHEBI:33019"/>
        <dbReference type="ChEBI" id="CHEBI:57762"/>
        <dbReference type="ChEBI" id="CHEBI:78442"/>
        <dbReference type="ChEBI" id="CHEBI:78537"/>
        <dbReference type="ChEBI" id="CHEBI:456215"/>
        <dbReference type="EC" id="6.1.1.9"/>
    </reaction>
</comment>
<dbReference type="InterPro" id="IPR009080">
    <property type="entry name" value="tRNAsynth_Ia_anticodon-bd"/>
</dbReference>
<dbReference type="CDD" id="cd00817">
    <property type="entry name" value="ValRS_core"/>
    <property type="match status" value="1"/>
</dbReference>
<dbReference type="SUPFAM" id="SSF50677">
    <property type="entry name" value="ValRS/IleRS/LeuRS editing domain"/>
    <property type="match status" value="1"/>
</dbReference>
<feature type="binding site" evidence="11">
    <location>
        <position position="549"/>
    </location>
    <ligand>
        <name>ATP</name>
        <dbReference type="ChEBI" id="CHEBI:30616"/>
    </ligand>
</feature>
<evidence type="ECO:0000256" key="2">
    <source>
        <dbReference type="ARBA" id="ARBA00022490"/>
    </source>
</evidence>
<dbReference type="Gene3D" id="3.40.50.620">
    <property type="entry name" value="HUPs"/>
    <property type="match status" value="2"/>
</dbReference>
<dbReference type="PANTHER" id="PTHR11946">
    <property type="entry name" value="VALYL-TRNA SYNTHETASES"/>
    <property type="match status" value="1"/>
</dbReference>
<dbReference type="SUPFAM" id="SSF52374">
    <property type="entry name" value="Nucleotidylyl transferase"/>
    <property type="match status" value="1"/>
</dbReference>
<gene>
    <name evidence="11" type="primary">valS</name>
    <name evidence="15" type="ORF">HY544_04565</name>
</gene>
<evidence type="ECO:0000256" key="3">
    <source>
        <dbReference type="ARBA" id="ARBA00022598"/>
    </source>
</evidence>
<keyword evidence="6 11" id="KW-0648">Protein biosynthesis</keyword>
<dbReference type="FunFam" id="3.40.50.620:FF:000192">
    <property type="entry name" value="Valine--tRNA ligase"/>
    <property type="match status" value="1"/>
</dbReference>
<dbReference type="Pfam" id="PF08264">
    <property type="entry name" value="Anticodon_1"/>
    <property type="match status" value="1"/>
</dbReference>
<dbReference type="GO" id="GO:0004832">
    <property type="term" value="F:valine-tRNA ligase activity"/>
    <property type="evidence" value="ECO:0007669"/>
    <property type="project" value="UniProtKB-UniRule"/>
</dbReference>
<keyword evidence="7 11" id="KW-0030">Aminoacyl-tRNA synthetase</keyword>
<dbReference type="CDD" id="cd07962">
    <property type="entry name" value="Anticodon_Ia_Val"/>
    <property type="match status" value="1"/>
</dbReference>
<dbReference type="Gene3D" id="1.10.730.10">
    <property type="entry name" value="Isoleucyl-tRNA Synthetase, Domain 1"/>
    <property type="match status" value="1"/>
</dbReference>
<dbReference type="GO" id="GO:0006438">
    <property type="term" value="P:valyl-tRNA aminoacylation"/>
    <property type="evidence" value="ECO:0007669"/>
    <property type="project" value="UniProtKB-UniRule"/>
</dbReference>
<accession>A0A8T3YM16</accession>
<keyword evidence="3 11" id="KW-0436">Ligase</keyword>
<protein>
    <recommendedName>
        <fullName evidence="11">Valine--tRNA ligase</fullName>
        <ecNumber evidence="11">6.1.1.9</ecNumber>
    </recommendedName>
    <alternativeName>
        <fullName evidence="11">Valyl-tRNA synthetase</fullName>
        <shortName evidence="11">ValRS</shortName>
    </alternativeName>
</protein>
<organism evidence="15 16">
    <name type="scientific">Candidatus Iainarchaeum sp</name>
    <dbReference type="NCBI Taxonomy" id="3101447"/>
    <lineage>
        <taxon>Archaea</taxon>
        <taxon>Candidatus Iainarchaeota</taxon>
        <taxon>Candidatus Iainarchaeia</taxon>
        <taxon>Candidatus Iainarchaeales</taxon>
        <taxon>Candidatus Iainarchaeaceae</taxon>
        <taxon>Candidatus Iainarchaeum</taxon>
    </lineage>
</organism>
<comment type="function">
    <text evidence="9 11">Catalyzes the attachment of valine to tRNA(Val). As ValRS can inadvertently accommodate and process structurally similar amino acids such as threonine, to avoid such errors, it has a 'posttransfer' editing activity that hydrolyzes mischarged Thr-tRNA(Val) in a tRNA-dependent manner.</text>
</comment>
<dbReference type="HAMAP" id="MF_02005">
    <property type="entry name" value="Val_tRNA_synth_type2"/>
    <property type="match status" value="1"/>
</dbReference>
<evidence type="ECO:0000256" key="9">
    <source>
        <dbReference type="ARBA" id="ARBA00055630"/>
    </source>
</evidence>
<dbReference type="GO" id="GO:0005524">
    <property type="term" value="F:ATP binding"/>
    <property type="evidence" value="ECO:0007669"/>
    <property type="project" value="UniProtKB-UniRule"/>
</dbReference>
<evidence type="ECO:0000256" key="4">
    <source>
        <dbReference type="ARBA" id="ARBA00022741"/>
    </source>
</evidence>
<keyword evidence="4 11" id="KW-0547">Nucleotide-binding</keyword>
<dbReference type="GO" id="GO:0002161">
    <property type="term" value="F:aminoacyl-tRNA deacylase activity"/>
    <property type="evidence" value="ECO:0007669"/>
    <property type="project" value="InterPro"/>
</dbReference>
<dbReference type="Pfam" id="PF00133">
    <property type="entry name" value="tRNA-synt_1"/>
    <property type="match status" value="1"/>
</dbReference>
<comment type="domain">
    <text evidence="11">ValRS has two distinct active sites: one for aminoacylation and one for editing. The misactivated threonine is translocated from the active site to the editing site.</text>
</comment>
<feature type="domain" description="Methionyl/Valyl/Leucyl/Isoleucyl-tRNA synthetase anticodon-binding" evidence="14">
    <location>
        <begin position="629"/>
        <end position="775"/>
    </location>
</feature>
<dbReference type="InterPro" id="IPR009008">
    <property type="entry name" value="Val/Leu/Ile-tRNA-synth_edit"/>
</dbReference>
<feature type="short sequence motif" description="'HIGH' region" evidence="11">
    <location>
        <begin position="60"/>
        <end position="70"/>
    </location>
</feature>
<evidence type="ECO:0000259" key="13">
    <source>
        <dbReference type="Pfam" id="PF00133"/>
    </source>
</evidence>
<dbReference type="InterPro" id="IPR013155">
    <property type="entry name" value="M/V/L/I-tRNA-synth_anticd-bd"/>
</dbReference>
<reference evidence="15" key="1">
    <citation type="submission" date="2020-07" db="EMBL/GenBank/DDBJ databases">
        <title>Huge and variable diversity of episymbiotic CPR bacteria and DPANN archaea in groundwater ecosystems.</title>
        <authorList>
            <person name="He C.Y."/>
            <person name="Keren R."/>
            <person name="Whittaker M."/>
            <person name="Farag I.F."/>
            <person name="Doudna J."/>
            <person name="Cate J.H.D."/>
            <person name="Banfield J.F."/>
        </authorList>
    </citation>
    <scope>NUCLEOTIDE SEQUENCE</scope>
    <source>
        <strain evidence="15">NC_groundwater_1296_Ag_S-0.2um_52_80</strain>
    </source>
</reference>
<dbReference type="NCBIfam" id="TIGR00422">
    <property type="entry name" value="valS"/>
    <property type="match status" value="1"/>
</dbReference>
<evidence type="ECO:0000256" key="8">
    <source>
        <dbReference type="ARBA" id="ARBA00047552"/>
    </source>
</evidence>
<evidence type="ECO:0000256" key="5">
    <source>
        <dbReference type="ARBA" id="ARBA00022840"/>
    </source>
</evidence>
<comment type="caution">
    <text evidence="15">The sequence shown here is derived from an EMBL/GenBank/DDBJ whole genome shotgun (WGS) entry which is preliminary data.</text>
</comment>
<proteinExistence type="inferred from homology"/>
<evidence type="ECO:0000256" key="6">
    <source>
        <dbReference type="ARBA" id="ARBA00022917"/>
    </source>
</evidence>
<dbReference type="InterPro" id="IPR022874">
    <property type="entry name" value="Valine-tRNA_ligase_type_2"/>
</dbReference>
<dbReference type="AlphaFoldDB" id="A0A8T3YM16"/>
<dbReference type="SUPFAM" id="SSF47323">
    <property type="entry name" value="Anticodon-binding domain of a subclass of class I aminoacyl-tRNA synthetases"/>
    <property type="match status" value="1"/>
</dbReference>
<dbReference type="EMBL" id="JACQPB010000041">
    <property type="protein sequence ID" value="MBI4210750.1"/>
    <property type="molecule type" value="Genomic_DNA"/>
</dbReference>
<feature type="short sequence motif" description="'KMSKS' region" evidence="11">
    <location>
        <begin position="546"/>
        <end position="550"/>
    </location>
</feature>
<evidence type="ECO:0000256" key="7">
    <source>
        <dbReference type="ARBA" id="ARBA00023146"/>
    </source>
</evidence>
<evidence type="ECO:0000259" key="14">
    <source>
        <dbReference type="Pfam" id="PF08264"/>
    </source>
</evidence>
<evidence type="ECO:0000256" key="12">
    <source>
        <dbReference type="SAM" id="MobiDB-lite"/>
    </source>
</evidence>
<evidence type="ECO:0000313" key="15">
    <source>
        <dbReference type="EMBL" id="MBI4210750.1"/>
    </source>
</evidence>
<name>A0A8T3YM16_9ARCH</name>
<keyword evidence="2 11" id="KW-0963">Cytoplasm</keyword>
<evidence type="ECO:0000256" key="1">
    <source>
        <dbReference type="ARBA" id="ARBA00004496"/>
    </source>
</evidence>
<evidence type="ECO:0000256" key="11">
    <source>
        <dbReference type="HAMAP-Rule" id="MF_02005"/>
    </source>
</evidence>
<dbReference type="InterPro" id="IPR001412">
    <property type="entry name" value="aa-tRNA-synth_I_CS"/>
</dbReference>
<dbReference type="NCBIfam" id="NF009687">
    <property type="entry name" value="PRK13208.1"/>
    <property type="match status" value="1"/>
</dbReference>
<dbReference type="PRINTS" id="PR00986">
    <property type="entry name" value="TRNASYNTHVAL"/>
</dbReference>
<feature type="region of interest" description="Disordered" evidence="12">
    <location>
        <begin position="1"/>
        <end position="20"/>
    </location>
</feature>
<dbReference type="InterPro" id="IPR033705">
    <property type="entry name" value="Anticodon_Ia_Val"/>
</dbReference>
<dbReference type="InterPro" id="IPR014729">
    <property type="entry name" value="Rossmann-like_a/b/a_fold"/>
</dbReference>
<dbReference type="PANTHER" id="PTHR11946:SF93">
    <property type="entry name" value="VALINE--TRNA LIGASE, CHLOROPLASTIC_MITOCHONDRIAL 2"/>
    <property type="match status" value="1"/>
</dbReference>
<comment type="similarity">
    <text evidence="10 11">Belongs to the class-I aminoacyl-tRNA synthetase family. ValS type 2 subfamily.</text>
</comment>
<sequence length="826" mass="93955">MAKKGGSGAKPVQAKPAARAQPNEFLAIERKWQELWEKEKIYSFDPDRKGDVFSIDTPPPTVSGRMHLGHAFSYAQADFIARYKRMRGFSVFYPFGLDDNGLATERLVENSRNIRAKDFTREQFIKICLEETKKHEDTMIADFRSLGLSVDWALIYRTIDGPARKASQRSFMEIYGKGRAYRKEAPAMWCPSCETAVAQAELEDIETDSIFSDIVFRLDNGKELVIATTRPELLPSCVAVFIHPDDKRKKELLGRKAKVPLFNHTVPILEDRRVDMQKGTGIVMCCTFGDQTDMEWYFAHSLPLRAGLTPDGRMTKLAGKYEGKKIKEARKEILEDLAAAKLLKGQRPIRHAVKVHERCKAEMEIMNTKQWFIKYLDLKQEFLRKGDELKWHPEHMKVRYRNWITGLQWDWSLSRQRFFGVPFPVWYCAKCGETILAGEKQLPVDPLQDKPPVKKCPKCGSAGFEPEKDVLDTWATSSLTPQINSKWGEDEKLHAKIFPMSLRPQAHDIITLWAFNTVVKAYFHAGKLPWKDIMISGHALDSKGRKMSKSLGNVVNPVEMVEKYSADMLRYWAATGTLGDDLPFQEKEFVTAKKFLTKLANASKFVAMKTEGVKPEEVSVEAWNMREIDRWILSRFSRAKKEATQALEAYEYSRALSALRNFFWNEFADFYIEEVKHRVYSEDDKSARAAKAVLVKLMSELLKALAPFIPHTAEEIFKTSFGACAKEKSIHLEKWPTAEEEYMDENAEKAGEIAKAVISGIRKHKTEKGLAMNADVGEVTIFLEKDEVLAEKVLADIKETMKAAGIAISAGKGRIDAGNGITIDVK</sequence>
<comment type="subcellular location">
    <subcellularLocation>
        <location evidence="1 11">Cytoplasm</location>
    </subcellularLocation>
</comment>
<dbReference type="PROSITE" id="PS00178">
    <property type="entry name" value="AA_TRNA_LIGASE_I"/>
    <property type="match status" value="1"/>
</dbReference>
<feature type="domain" description="Aminoacyl-tRNA synthetase class Ia" evidence="13">
    <location>
        <begin position="31"/>
        <end position="582"/>
    </location>
</feature>
<dbReference type="InterPro" id="IPR002300">
    <property type="entry name" value="aa-tRNA-synth_Ia"/>
</dbReference>
<dbReference type="GO" id="GO:0005829">
    <property type="term" value="C:cytosol"/>
    <property type="evidence" value="ECO:0007669"/>
    <property type="project" value="TreeGrafter"/>
</dbReference>
<dbReference type="InterPro" id="IPR002303">
    <property type="entry name" value="Valyl-tRNA_ligase"/>
</dbReference>
<evidence type="ECO:0000256" key="10">
    <source>
        <dbReference type="ARBA" id="ARBA00061452"/>
    </source>
</evidence>
<dbReference type="EC" id="6.1.1.9" evidence="11"/>
<dbReference type="Gene3D" id="3.90.740.10">
    <property type="entry name" value="Valyl/Leucyl/Isoleucyl-tRNA synthetase, editing domain"/>
    <property type="match status" value="1"/>
</dbReference>
<evidence type="ECO:0000313" key="16">
    <source>
        <dbReference type="Proteomes" id="UP000732298"/>
    </source>
</evidence>
<dbReference type="Proteomes" id="UP000732298">
    <property type="component" value="Unassembled WGS sequence"/>
</dbReference>